<reference evidence="1 2" key="1">
    <citation type="submission" date="2013-11" db="EMBL/GenBank/DDBJ databases">
        <title>Genome sequencing of Stegodyphus mimosarum.</title>
        <authorList>
            <person name="Bechsgaard J."/>
        </authorList>
    </citation>
    <scope>NUCLEOTIDE SEQUENCE [LARGE SCALE GENOMIC DNA]</scope>
</reference>
<keyword evidence="2" id="KW-1185">Reference proteome</keyword>
<gene>
    <name evidence="1" type="ORF">X975_22312</name>
</gene>
<sequence length="76" mass="8292">GYCSENGLGCTNLASLIVWVTFHHANGSKYTDNPLAREKYYGCLRRGSTSSNATIACHTTISCFSLFGDKVVLRTI</sequence>
<accession>A0A087TD52</accession>
<name>A0A087TD52_STEMI</name>
<feature type="non-terminal residue" evidence="1">
    <location>
        <position position="76"/>
    </location>
</feature>
<dbReference type="AlphaFoldDB" id="A0A087TD52"/>
<organism evidence="1 2">
    <name type="scientific">Stegodyphus mimosarum</name>
    <name type="common">African social velvet spider</name>
    <dbReference type="NCBI Taxonomy" id="407821"/>
    <lineage>
        <taxon>Eukaryota</taxon>
        <taxon>Metazoa</taxon>
        <taxon>Ecdysozoa</taxon>
        <taxon>Arthropoda</taxon>
        <taxon>Chelicerata</taxon>
        <taxon>Arachnida</taxon>
        <taxon>Araneae</taxon>
        <taxon>Araneomorphae</taxon>
        <taxon>Entelegynae</taxon>
        <taxon>Eresoidea</taxon>
        <taxon>Eresidae</taxon>
        <taxon>Stegodyphus</taxon>
    </lineage>
</organism>
<evidence type="ECO:0000313" key="2">
    <source>
        <dbReference type="Proteomes" id="UP000054359"/>
    </source>
</evidence>
<protein>
    <submittedName>
        <fullName evidence="1">Uncharacterized protein</fullName>
    </submittedName>
</protein>
<dbReference type="EMBL" id="KK114666">
    <property type="protein sequence ID" value="KFM63041.1"/>
    <property type="molecule type" value="Genomic_DNA"/>
</dbReference>
<feature type="non-terminal residue" evidence="1">
    <location>
        <position position="1"/>
    </location>
</feature>
<evidence type="ECO:0000313" key="1">
    <source>
        <dbReference type="EMBL" id="KFM63041.1"/>
    </source>
</evidence>
<proteinExistence type="predicted"/>
<dbReference type="Proteomes" id="UP000054359">
    <property type="component" value="Unassembled WGS sequence"/>
</dbReference>